<evidence type="ECO:0000313" key="2">
    <source>
        <dbReference type="Proteomes" id="UP001281410"/>
    </source>
</evidence>
<name>A0AAE0DQS7_9ROSI</name>
<dbReference type="EMBL" id="JANJYJ010000010">
    <property type="protein sequence ID" value="KAK3182941.1"/>
    <property type="molecule type" value="Genomic_DNA"/>
</dbReference>
<reference evidence="1" key="1">
    <citation type="journal article" date="2023" name="Plant J.">
        <title>Genome sequences and population genomics provide insights into the demographic history, inbreeding, and mutation load of two 'living fossil' tree species of Dipteronia.</title>
        <authorList>
            <person name="Feng Y."/>
            <person name="Comes H.P."/>
            <person name="Chen J."/>
            <person name="Zhu S."/>
            <person name="Lu R."/>
            <person name="Zhang X."/>
            <person name="Li P."/>
            <person name="Qiu J."/>
            <person name="Olsen K.M."/>
            <person name="Qiu Y."/>
        </authorList>
    </citation>
    <scope>NUCLEOTIDE SEQUENCE</scope>
    <source>
        <strain evidence="1">NBL</strain>
    </source>
</reference>
<organism evidence="1 2">
    <name type="scientific">Dipteronia sinensis</name>
    <dbReference type="NCBI Taxonomy" id="43782"/>
    <lineage>
        <taxon>Eukaryota</taxon>
        <taxon>Viridiplantae</taxon>
        <taxon>Streptophyta</taxon>
        <taxon>Embryophyta</taxon>
        <taxon>Tracheophyta</taxon>
        <taxon>Spermatophyta</taxon>
        <taxon>Magnoliopsida</taxon>
        <taxon>eudicotyledons</taxon>
        <taxon>Gunneridae</taxon>
        <taxon>Pentapetalae</taxon>
        <taxon>rosids</taxon>
        <taxon>malvids</taxon>
        <taxon>Sapindales</taxon>
        <taxon>Sapindaceae</taxon>
        <taxon>Hippocastanoideae</taxon>
        <taxon>Acereae</taxon>
        <taxon>Dipteronia</taxon>
    </lineage>
</organism>
<accession>A0AAE0DQS7</accession>
<sequence>MAHSLQRIWSDGGAMRGTVCPLSRPLSSDALVQLKPGEIGLVFEIPEEHLLSEGCNLLSKDLEYEGSGKSILYRHKTGKIL</sequence>
<proteinExistence type="predicted"/>
<dbReference type="AlphaFoldDB" id="A0AAE0DQS7"/>
<protein>
    <submittedName>
        <fullName evidence="1">Uncharacterized protein</fullName>
    </submittedName>
</protein>
<gene>
    <name evidence="1" type="ORF">Dsin_030227</name>
</gene>
<comment type="caution">
    <text evidence="1">The sequence shown here is derived from an EMBL/GenBank/DDBJ whole genome shotgun (WGS) entry which is preliminary data.</text>
</comment>
<keyword evidence="2" id="KW-1185">Reference proteome</keyword>
<dbReference type="Proteomes" id="UP001281410">
    <property type="component" value="Unassembled WGS sequence"/>
</dbReference>
<evidence type="ECO:0000313" key="1">
    <source>
        <dbReference type="EMBL" id="KAK3182941.1"/>
    </source>
</evidence>